<dbReference type="PANTHER" id="PTHR43818:SF11">
    <property type="entry name" value="BCDNA.GH03377"/>
    <property type="match status" value="1"/>
</dbReference>
<dbReference type="PANTHER" id="PTHR43818">
    <property type="entry name" value="BCDNA.GH03377"/>
    <property type="match status" value="1"/>
</dbReference>
<evidence type="ECO:0000256" key="1">
    <source>
        <dbReference type="ARBA" id="ARBA00023002"/>
    </source>
</evidence>
<evidence type="ECO:0000259" key="2">
    <source>
        <dbReference type="Pfam" id="PF01408"/>
    </source>
</evidence>
<dbReference type="Proteomes" id="UP000737402">
    <property type="component" value="Unassembled WGS sequence"/>
</dbReference>
<keyword evidence="5" id="KW-1185">Reference proteome</keyword>
<protein>
    <submittedName>
        <fullName evidence="4">Dehydrogenase</fullName>
    </submittedName>
</protein>
<organism evidence="4 5">
    <name type="scientific">Sutcliffiella tianshenii</name>
    <dbReference type="NCBI Taxonomy" id="1463404"/>
    <lineage>
        <taxon>Bacteria</taxon>
        <taxon>Bacillati</taxon>
        <taxon>Bacillota</taxon>
        <taxon>Bacilli</taxon>
        <taxon>Bacillales</taxon>
        <taxon>Bacillaceae</taxon>
        <taxon>Sutcliffiella</taxon>
    </lineage>
</organism>
<dbReference type="InterPro" id="IPR036291">
    <property type="entry name" value="NAD(P)-bd_dom_sf"/>
</dbReference>
<evidence type="ECO:0000313" key="4">
    <source>
        <dbReference type="EMBL" id="MBM7618201.1"/>
    </source>
</evidence>
<dbReference type="SUPFAM" id="SSF55347">
    <property type="entry name" value="Glyceraldehyde-3-phosphate dehydrogenase-like, C-terminal domain"/>
    <property type="match status" value="1"/>
</dbReference>
<dbReference type="InterPro" id="IPR000683">
    <property type="entry name" value="Gfo/Idh/MocA-like_OxRdtase_N"/>
</dbReference>
<dbReference type="Pfam" id="PF22725">
    <property type="entry name" value="GFO_IDH_MocA_C3"/>
    <property type="match status" value="1"/>
</dbReference>
<gene>
    <name evidence="4" type="ORF">JOC95_000043</name>
</gene>
<dbReference type="InterPro" id="IPR055170">
    <property type="entry name" value="GFO_IDH_MocA-like_dom"/>
</dbReference>
<feature type="domain" description="Gfo/Idh/MocA-like oxidoreductase N-terminal" evidence="2">
    <location>
        <begin position="3"/>
        <end position="120"/>
    </location>
</feature>
<dbReference type="SUPFAM" id="SSF51735">
    <property type="entry name" value="NAD(P)-binding Rossmann-fold domains"/>
    <property type="match status" value="1"/>
</dbReference>
<accession>A0ABS2NU82</accession>
<sequence>MGLRIGIIGTGQTIGVATDHLKGIQAVAEWELTAIYDIKYENAKRWTERNNLSESIICSSLEEVFEKVDAITICTDNLSHGIIAREAMKRKVHVLCEKPLSIDYHESRILSEEAKNAGIVNYMGMQYRYHPYAQLIKEIIEDGRLGEIFSYRHKLGGWRIGNPNVGMEWRMNKETSGPGAVADFGIHQVDLIHFFLQEACGPIQEVQAELATYIPYRKADEGKGVVTNDDLAAVILKLQNGAICTLNNSRLLPPEGDGLEIVGTKGAVSMNQQGEVFFRNRTEDGSWAAEAERVDFQGKHKFSGLARGKQYKEFFEAIAFGKEHELSFAYGAAMARVIDAAVLSSEQGRRVKISEI</sequence>
<dbReference type="RefSeq" id="WP_204412351.1">
    <property type="nucleotide sequence ID" value="NZ_JAFBED010000001.1"/>
</dbReference>
<dbReference type="InterPro" id="IPR050463">
    <property type="entry name" value="Gfo/Idh/MocA_oxidrdct_glycsds"/>
</dbReference>
<dbReference type="Gene3D" id="3.30.360.10">
    <property type="entry name" value="Dihydrodipicolinate Reductase, domain 2"/>
    <property type="match status" value="1"/>
</dbReference>
<dbReference type="EMBL" id="JAFBED010000001">
    <property type="protein sequence ID" value="MBM7618201.1"/>
    <property type="molecule type" value="Genomic_DNA"/>
</dbReference>
<proteinExistence type="predicted"/>
<comment type="caution">
    <text evidence="4">The sequence shown here is derived from an EMBL/GenBank/DDBJ whole genome shotgun (WGS) entry which is preliminary data.</text>
</comment>
<name>A0ABS2NU82_9BACI</name>
<evidence type="ECO:0000259" key="3">
    <source>
        <dbReference type="Pfam" id="PF22725"/>
    </source>
</evidence>
<feature type="domain" description="GFO/IDH/MocA-like oxidoreductase" evidence="3">
    <location>
        <begin position="134"/>
        <end position="268"/>
    </location>
</feature>
<reference evidence="4 5" key="1">
    <citation type="submission" date="2021-01" db="EMBL/GenBank/DDBJ databases">
        <title>Genomic Encyclopedia of Type Strains, Phase IV (KMG-IV): sequencing the most valuable type-strain genomes for metagenomic binning, comparative biology and taxonomic classification.</title>
        <authorList>
            <person name="Goeker M."/>
        </authorList>
    </citation>
    <scope>NUCLEOTIDE SEQUENCE [LARGE SCALE GENOMIC DNA]</scope>
    <source>
        <strain evidence="4 5">DSM 25879</strain>
    </source>
</reference>
<dbReference type="Gene3D" id="3.40.50.720">
    <property type="entry name" value="NAD(P)-binding Rossmann-like Domain"/>
    <property type="match status" value="1"/>
</dbReference>
<keyword evidence="1" id="KW-0560">Oxidoreductase</keyword>
<evidence type="ECO:0000313" key="5">
    <source>
        <dbReference type="Proteomes" id="UP000737402"/>
    </source>
</evidence>
<dbReference type="Pfam" id="PF01408">
    <property type="entry name" value="GFO_IDH_MocA"/>
    <property type="match status" value="1"/>
</dbReference>